<dbReference type="InterPro" id="IPR005107">
    <property type="entry name" value="CO_DH_flav_C"/>
</dbReference>
<proteinExistence type="predicted"/>
<dbReference type="Gene3D" id="3.30.465.10">
    <property type="match status" value="1"/>
</dbReference>
<dbReference type="Pfam" id="PF00941">
    <property type="entry name" value="FAD_binding_5"/>
    <property type="match status" value="1"/>
</dbReference>
<keyword evidence="1" id="KW-0285">Flavoprotein</keyword>
<dbReference type="InterPro" id="IPR016166">
    <property type="entry name" value="FAD-bd_PCMH"/>
</dbReference>
<dbReference type="RefSeq" id="WP_204802207.1">
    <property type="nucleotide sequence ID" value="NZ_JACSNX010000002.1"/>
</dbReference>
<sequence length="293" mass="31645">MYDMKALYQAQSVADAVALRVAHPEAQIIAGGSDVLVQMREGKRAGVELISIYGLDELRGVTMEDDGTLRIGSLTSFSHITRDPLIQKYLNVLGEAVDQVGGPQIRNIGTIGGNTCNGVTSADSASTLHAYDAIVELTGPDGVRRQPIREFYIKAGKVDIRPGEIQTAILIEKDSYTDTFGHYIKYAMRNAMDIATLGTSVNVRLSADKKTVERARVAFGVAGPVPLRAETAECLAAGAPVSLELADRFAQAVKEDINPRDSWRAARDFRMHIAVESARRAFIEAVKLAGGDL</sequence>
<dbReference type="PANTHER" id="PTHR42659">
    <property type="entry name" value="XANTHINE DEHYDROGENASE SUBUNIT C-RELATED"/>
    <property type="match status" value="1"/>
</dbReference>
<evidence type="ECO:0000313" key="4">
    <source>
        <dbReference type="EMBL" id="MBM6850321.1"/>
    </source>
</evidence>
<dbReference type="InterPro" id="IPR036318">
    <property type="entry name" value="FAD-bd_PCMH-like_sf"/>
</dbReference>
<dbReference type="InterPro" id="IPR016167">
    <property type="entry name" value="FAD-bd_PCMH_sub1"/>
</dbReference>
<dbReference type="InterPro" id="IPR051312">
    <property type="entry name" value="Diverse_Substr_Oxidored"/>
</dbReference>
<dbReference type="SUPFAM" id="SSF55447">
    <property type="entry name" value="CO dehydrogenase flavoprotein C-terminal domain-like"/>
    <property type="match status" value="1"/>
</dbReference>
<accession>A0ABS2FTV5</accession>
<evidence type="ECO:0000259" key="3">
    <source>
        <dbReference type="PROSITE" id="PS51387"/>
    </source>
</evidence>
<dbReference type="InterPro" id="IPR002346">
    <property type="entry name" value="Mopterin_DH_FAD-bd"/>
</dbReference>
<evidence type="ECO:0000256" key="1">
    <source>
        <dbReference type="ARBA" id="ARBA00022630"/>
    </source>
</evidence>
<dbReference type="Gene3D" id="3.30.390.50">
    <property type="entry name" value="CO dehydrogenase flavoprotein, C-terminal domain"/>
    <property type="match status" value="1"/>
</dbReference>
<gene>
    <name evidence="4" type="primary">xdhB</name>
    <name evidence="4" type="ORF">H9X91_02560</name>
</gene>
<organism evidence="4 5">
    <name type="scientific">Oscillibacter valericigenes</name>
    <dbReference type="NCBI Taxonomy" id="351091"/>
    <lineage>
        <taxon>Bacteria</taxon>
        <taxon>Bacillati</taxon>
        <taxon>Bacillota</taxon>
        <taxon>Clostridia</taxon>
        <taxon>Eubacteriales</taxon>
        <taxon>Oscillospiraceae</taxon>
        <taxon>Oscillibacter</taxon>
    </lineage>
</organism>
<dbReference type="InterPro" id="IPR036683">
    <property type="entry name" value="CO_DH_flav_C_dom_sf"/>
</dbReference>
<evidence type="ECO:0000313" key="5">
    <source>
        <dbReference type="Proteomes" id="UP000719500"/>
    </source>
</evidence>
<dbReference type="SUPFAM" id="SSF56176">
    <property type="entry name" value="FAD-binding/transporter-associated domain-like"/>
    <property type="match status" value="1"/>
</dbReference>
<name>A0ABS2FTV5_9FIRM</name>
<dbReference type="NCBIfam" id="NF007427">
    <property type="entry name" value="PRK09971.1"/>
    <property type="match status" value="1"/>
</dbReference>
<keyword evidence="2" id="KW-0560">Oxidoreductase</keyword>
<dbReference type="Proteomes" id="UP000719500">
    <property type="component" value="Unassembled WGS sequence"/>
</dbReference>
<dbReference type="InterPro" id="IPR016169">
    <property type="entry name" value="FAD-bd_PCMH_sub2"/>
</dbReference>
<reference evidence="4 5" key="1">
    <citation type="journal article" date="2021" name="Sci. Rep.">
        <title>The distribution of antibiotic resistance genes in chicken gut microbiota commensals.</title>
        <authorList>
            <person name="Juricova H."/>
            <person name="Matiasovicova J."/>
            <person name="Kubasova T."/>
            <person name="Cejkova D."/>
            <person name="Rychlik I."/>
        </authorList>
    </citation>
    <scope>NUCLEOTIDE SEQUENCE [LARGE SCALE GENOMIC DNA]</scope>
    <source>
        <strain evidence="4 5">An411</strain>
    </source>
</reference>
<keyword evidence="5" id="KW-1185">Reference proteome</keyword>
<dbReference type="Pfam" id="PF03450">
    <property type="entry name" value="CO_deh_flav_C"/>
    <property type="match status" value="1"/>
</dbReference>
<dbReference type="SMART" id="SM01092">
    <property type="entry name" value="CO_deh_flav_C"/>
    <property type="match status" value="1"/>
</dbReference>
<dbReference type="Gene3D" id="3.30.43.10">
    <property type="entry name" value="Uridine Diphospho-n-acetylenolpyruvylglucosamine Reductase, domain 2"/>
    <property type="match status" value="1"/>
</dbReference>
<protein>
    <submittedName>
        <fullName evidence="4">Xanthine dehydrogenase FAD-binding subunit XdhB</fullName>
    </submittedName>
</protein>
<dbReference type="EMBL" id="JACSNX010000002">
    <property type="protein sequence ID" value="MBM6850321.1"/>
    <property type="molecule type" value="Genomic_DNA"/>
</dbReference>
<comment type="caution">
    <text evidence="4">The sequence shown here is derived from an EMBL/GenBank/DDBJ whole genome shotgun (WGS) entry which is preliminary data.</text>
</comment>
<dbReference type="InterPro" id="IPR050031">
    <property type="entry name" value="XdhB_XDHase"/>
</dbReference>
<dbReference type="NCBIfam" id="NF043083">
    <property type="entry name" value="XdhB_XDHase"/>
    <property type="match status" value="1"/>
</dbReference>
<dbReference type="PANTHER" id="PTHR42659:SF9">
    <property type="entry name" value="XANTHINE DEHYDROGENASE FAD-BINDING SUBUNIT XDHB-RELATED"/>
    <property type="match status" value="1"/>
</dbReference>
<feature type="domain" description="FAD-binding PCMH-type" evidence="3">
    <location>
        <begin position="1"/>
        <end position="208"/>
    </location>
</feature>
<evidence type="ECO:0000256" key="2">
    <source>
        <dbReference type="ARBA" id="ARBA00023002"/>
    </source>
</evidence>
<dbReference type="PROSITE" id="PS51387">
    <property type="entry name" value="FAD_PCMH"/>
    <property type="match status" value="1"/>
</dbReference>